<dbReference type="SMART" id="SM00415">
    <property type="entry name" value="HSF"/>
    <property type="match status" value="1"/>
</dbReference>
<evidence type="ECO:0000256" key="5">
    <source>
        <dbReference type="RuleBase" id="RU004020"/>
    </source>
</evidence>
<dbReference type="PANTHER" id="PTHR10015:SF465">
    <property type="entry name" value="HSF-TYPE DNA-BINDING DOMAIN-CONTAINING PROTEIN"/>
    <property type="match status" value="1"/>
</dbReference>
<evidence type="ECO:0000313" key="9">
    <source>
        <dbReference type="RefSeq" id="XP_002738115.1"/>
    </source>
</evidence>
<dbReference type="Gene3D" id="1.10.10.10">
    <property type="entry name" value="Winged helix-like DNA-binding domain superfamily/Winged helix DNA-binding domain"/>
    <property type="match status" value="1"/>
</dbReference>
<reference evidence="9" key="1">
    <citation type="submission" date="2025-08" db="UniProtKB">
        <authorList>
            <consortium name="RefSeq"/>
        </authorList>
    </citation>
    <scope>IDENTIFICATION</scope>
    <source>
        <tissue evidence="9">Testes</tissue>
    </source>
</reference>
<dbReference type="PANTHER" id="PTHR10015">
    <property type="entry name" value="HEAT SHOCK TRANSCRIPTION FACTOR"/>
    <property type="match status" value="1"/>
</dbReference>
<feature type="compositionally biased region" description="Polar residues" evidence="6">
    <location>
        <begin position="218"/>
        <end position="228"/>
    </location>
</feature>
<keyword evidence="4" id="KW-0539">Nucleus</keyword>
<protein>
    <submittedName>
        <fullName evidence="9">Flocculation suppression protein-like</fullName>
    </submittedName>
</protein>
<gene>
    <name evidence="9" type="primary">LOC100368531</name>
</gene>
<evidence type="ECO:0000256" key="6">
    <source>
        <dbReference type="SAM" id="MobiDB-lite"/>
    </source>
</evidence>
<evidence type="ECO:0000313" key="8">
    <source>
        <dbReference type="Proteomes" id="UP000694865"/>
    </source>
</evidence>
<proteinExistence type="inferred from homology"/>
<organism evidence="8 9">
    <name type="scientific">Saccoglossus kowalevskii</name>
    <name type="common">Acorn worm</name>
    <dbReference type="NCBI Taxonomy" id="10224"/>
    <lineage>
        <taxon>Eukaryota</taxon>
        <taxon>Metazoa</taxon>
        <taxon>Hemichordata</taxon>
        <taxon>Enteropneusta</taxon>
        <taxon>Harrimaniidae</taxon>
        <taxon>Saccoglossus</taxon>
    </lineage>
</organism>
<keyword evidence="3" id="KW-0238">DNA-binding</keyword>
<dbReference type="RefSeq" id="XP_002738115.1">
    <property type="nucleotide sequence ID" value="XM_002738069.1"/>
</dbReference>
<evidence type="ECO:0000256" key="1">
    <source>
        <dbReference type="ARBA" id="ARBA00004123"/>
    </source>
</evidence>
<dbReference type="InterPro" id="IPR000232">
    <property type="entry name" value="HSF_DNA-bd"/>
</dbReference>
<dbReference type="InterPro" id="IPR036390">
    <property type="entry name" value="WH_DNA-bd_sf"/>
</dbReference>
<feature type="compositionally biased region" description="Basic and acidic residues" evidence="6">
    <location>
        <begin position="332"/>
        <end position="347"/>
    </location>
</feature>
<dbReference type="Pfam" id="PF00447">
    <property type="entry name" value="HSF_DNA-bind"/>
    <property type="match status" value="1"/>
</dbReference>
<sequence length="565" mass="63588">MTSIIEYRDSSNNNIPPSLSPNGNNFPSKLWKLCSDKKYRSIQWGPGGKTIIVNSKIFKDEVLNDAFGMFKTQNFSSFVRQLNLYGFRKIPSARTHDGLDYNNSSSSDLHQFQHQHFVQNRPEYLCNVRRSTAASRRKAAERQIHLQRNANHHNPMPCRPLKNTTSSCLQGNRPPQHSGNLQPFREYGEMQMYNKNNVNRPHYGRPSPMFNSGHARPSPSSNVHQSQRYAPYSTEQHRVRNMCNNVIQTGFNSKNLPQSIPSSVLFYPPRAQQPSELEHHRRSTPSSSVLRTVSSLPDHQIQQLLNTDSVYNGLALLADTASNSPDMRKHRGEPTARGMRENAERKTPVDDRRLFNNGKQGSEDAYYVIKNSKHRNHLQSLENTNNFNVNQGNNGQVLLQFPISQQPQTINQSPSTSYAPITQFLSPMNYMNGSNSGTSFLTLSPDNQFLAQFGLSPMQPNNKIQYINSTVASPPVSPASKMYSDLTSIPISGLVPSLTKLSEGTEEEEAVKTLLLDQSLQPNNNMLVIPDEDIPIQTDVQIPAQVSEESITNLTIPGASKEDRK</sequence>
<name>A0ABM0GVC3_SACKO</name>
<comment type="similarity">
    <text evidence="2 5">Belongs to the HSF family.</text>
</comment>
<feature type="region of interest" description="Disordered" evidence="6">
    <location>
        <begin position="208"/>
        <end position="228"/>
    </location>
</feature>
<evidence type="ECO:0000259" key="7">
    <source>
        <dbReference type="SMART" id="SM00415"/>
    </source>
</evidence>
<feature type="region of interest" description="Disordered" evidence="6">
    <location>
        <begin position="322"/>
        <end position="347"/>
    </location>
</feature>
<dbReference type="GeneID" id="100368531"/>
<evidence type="ECO:0000256" key="4">
    <source>
        <dbReference type="ARBA" id="ARBA00023242"/>
    </source>
</evidence>
<dbReference type="InterPro" id="IPR036388">
    <property type="entry name" value="WH-like_DNA-bd_sf"/>
</dbReference>
<dbReference type="SUPFAM" id="SSF46785">
    <property type="entry name" value="Winged helix' DNA-binding domain"/>
    <property type="match status" value="1"/>
</dbReference>
<feature type="domain" description="HSF-type DNA-binding" evidence="7">
    <location>
        <begin position="22"/>
        <end position="131"/>
    </location>
</feature>
<accession>A0ABM0GVC3</accession>
<comment type="subcellular location">
    <subcellularLocation>
        <location evidence="1">Nucleus</location>
    </subcellularLocation>
</comment>
<keyword evidence="8" id="KW-1185">Reference proteome</keyword>
<evidence type="ECO:0000256" key="3">
    <source>
        <dbReference type="ARBA" id="ARBA00023125"/>
    </source>
</evidence>
<dbReference type="Proteomes" id="UP000694865">
    <property type="component" value="Unplaced"/>
</dbReference>
<evidence type="ECO:0000256" key="2">
    <source>
        <dbReference type="ARBA" id="ARBA00006403"/>
    </source>
</evidence>